<organism evidence="2 3">
    <name type="scientific">Seonamhaeicola marinus</name>
    <dbReference type="NCBI Taxonomy" id="1912246"/>
    <lineage>
        <taxon>Bacteria</taxon>
        <taxon>Pseudomonadati</taxon>
        <taxon>Bacteroidota</taxon>
        <taxon>Flavobacteriia</taxon>
        <taxon>Flavobacteriales</taxon>
        <taxon>Flavobacteriaceae</taxon>
    </lineage>
</organism>
<dbReference type="AlphaFoldDB" id="A0A5D0HIH3"/>
<dbReference type="OrthoDB" id="176168at2"/>
<comment type="caution">
    <text evidence="2">The sequence shown here is derived from an EMBL/GenBank/DDBJ whole genome shotgun (WGS) entry which is preliminary data.</text>
</comment>
<evidence type="ECO:0000313" key="3">
    <source>
        <dbReference type="Proteomes" id="UP000323930"/>
    </source>
</evidence>
<feature type="domain" description="3-keto-alpha-glucoside-1,2-lyase/3-keto-2-hydroxy-glucal hydratase" evidence="1">
    <location>
        <begin position="60"/>
        <end position="251"/>
    </location>
</feature>
<dbReference type="GO" id="GO:0016787">
    <property type="term" value="F:hydrolase activity"/>
    <property type="evidence" value="ECO:0007669"/>
    <property type="project" value="InterPro"/>
</dbReference>
<evidence type="ECO:0000259" key="1">
    <source>
        <dbReference type="Pfam" id="PF06439"/>
    </source>
</evidence>
<dbReference type="InterPro" id="IPR010496">
    <property type="entry name" value="AL/BT2_dom"/>
</dbReference>
<name>A0A5D0HIH3_9FLAO</name>
<protein>
    <submittedName>
        <fullName evidence="2">DUF1080 domain-containing protein</fullName>
    </submittedName>
</protein>
<keyword evidence="3" id="KW-1185">Reference proteome</keyword>
<sequence length="253" mass="28372">MYNNTNINLISVLCILTICTIGAQEKLPLLPNGWHVHDTNRPLPKKITPAETHLGAPSDAIVLFNGENFDQWTTKNRDSITWKLSNGFMQVTPRSGSIYTKQSFGDIQLHIEWFVPEEPTKQSQKKGISGIFLMGIYKLQVIDAEENQEYADGTVGAIYGQTPALVNAAKASGKWQSYDVIFTAPVFKNETLVSPAYITVFLNGVLIQNHTEIYGPAAYKTTIPYKAHPEKLPLMLQDHGQPVRFRNIWVRAL</sequence>
<dbReference type="Proteomes" id="UP000323930">
    <property type="component" value="Unassembled WGS sequence"/>
</dbReference>
<accession>A0A5D0HIH3</accession>
<gene>
    <name evidence="2" type="ORF">FUA24_21365</name>
</gene>
<evidence type="ECO:0000313" key="2">
    <source>
        <dbReference type="EMBL" id="TYA69847.1"/>
    </source>
</evidence>
<reference evidence="2 3" key="1">
    <citation type="submission" date="2019-08" db="EMBL/GenBank/DDBJ databases">
        <title>Seonamhaeicola sediminis sp. nov., isolated from marine sediment.</title>
        <authorList>
            <person name="Cao W.R."/>
        </authorList>
    </citation>
    <scope>NUCLEOTIDE SEQUENCE [LARGE SCALE GENOMIC DNA]</scope>
    <source>
        <strain evidence="2 3">B011</strain>
    </source>
</reference>
<dbReference type="RefSeq" id="WP_148545117.1">
    <property type="nucleotide sequence ID" value="NZ_VSDQ01000729.1"/>
</dbReference>
<dbReference type="Gene3D" id="2.60.120.560">
    <property type="entry name" value="Exo-inulinase, domain 1"/>
    <property type="match status" value="1"/>
</dbReference>
<dbReference type="Pfam" id="PF06439">
    <property type="entry name" value="3keto-disac_hyd"/>
    <property type="match status" value="1"/>
</dbReference>
<dbReference type="EMBL" id="VSDQ01000729">
    <property type="protein sequence ID" value="TYA69847.1"/>
    <property type="molecule type" value="Genomic_DNA"/>
</dbReference>
<proteinExistence type="predicted"/>